<dbReference type="PANTHER" id="PTHR16128:SF5">
    <property type="entry name" value="FAD_NAD(P)-BINDING OXIDOREDUCTASE FAMILY PROTEIN"/>
    <property type="match status" value="1"/>
</dbReference>
<dbReference type="PRINTS" id="PR00419">
    <property type="entry name" value="ADXRDTASE"/>
</dbReference>
<dbReference type="Gene3D" id="3.90.660.10">
    <property type="match status" value="1"/>
</dbReference>
<reference evidence="1 2" key="1">
    <citation type="journal article" date="2020" name="Biotechnol. Biofuels">
        <title>New insights from the biogas microbiome by comprehensive genome-resolved metagenomics of nearly 1600 species originating from multiple anaerobic digesters.</title>
        <authorList>
            <person name="Campanaro S."/>
            <person name="Treu L."/>
            <person name="Rodriguez-R L.M."/>
            <person name="Kovalovszki A."/>
            <person name="Ziels R.M."/>
            <person name="Maus I."/>
            <person name="Zhu X."/>
            <person name="Kougias P.G."/>
            <person name="Basile A."/>
            <person name="Luo G."/>
            <person name="Schluter A."/>
            <person name="Konstantinidis K.T."/>
            <person name="Angelidaki I."/>
        </authorList>
    </citation>
    <scope>NUCLEOTIDE SEQUENCE [LARGE SCALE GENOMIC DNA]</scope>
    <source>
        <strain evidence="1">AS06rmzACSIP_256</strain>
    </source>
</reference>
<dbReference type="SUPFAM" id="SSF51905">
    <property type="entry name" value="FAD/NAD(P)-binding domain"/>
    <property type="match status" value="1"/>
</dbReference>
<sequence>MTTPLHYAIVGAGIAGLSCARALTDAGVQVTVFDKSRGPAGRMSTRRGDGWACDHGAQYFTARDPLFLAELERWQTAGVAARWQPRLTVFDAHGRRDGGGAEARYVGTPRMTAPGRLVADGLNLRVQTTVNALHRYEHGWELATAERGLLAEAFDGVLLAVPAPQALPLLQPVLPGLAEVATAARMQACWALMLRFEAPLALDFDGAFVNHGALRWIARDTSKPGRTGQETWTLHASAEWSEAHTEDGPDHVAAALIAEFCALGGAAPLAWSAHRWRYAITESAVEGGYVWHSAAGLGLCGDWLNGGRVEGAWLSGHALAHRVLASARGAELARA</sequence>
<dbReference type="Proteomes" id="UP000536534">
    <property type="component" value="Unassembled WGS sequence"/>
</dbReference>
<dbReference type="Pfam" id="PF13450">
    <property type="entry name" value="NAD_binding_8"/>
    <property type="match status" value="1"/>
</dbReference>
<evidence type="ECO:0000313" key="2">
    <source>
        <dbReference type="Proteomes" id="UP000536534"/>
    </source>
</evidence>
<protein>
    <submittedName>
        <fullName evidence="1">FAD-dependent oxidoreductase</fullName>
    </submittedName>
</protein>
<evidence type="ECO:0000313" key="1">
    <source>
        <dbReference type="EMBL" id="NLF53611.1"/>
    </source>
</evidence>
<accession>A0A7X7LUF8</accession>
<name>A0A7X7LUF8_9RHOO</name>
<gene>
    <name evidence="1" type="ORF">GX576_04280</name>
</gene>
<proteinExistence type="predicted"/>
<dbReference type="Gene3D" id="3.50.50.60">
    <property type="entry name" value="FAD/NAD(P)-binding domain"/>
    <property type="match status" value="1"/>
</dbReference>
<organism evidence="1 2">
    <name type="scientific">Thauera phenolivorans</name>
    <dbReference type="NCBI Taxonomy" id="1792543"/>
    <lineage>
        <taxon>Bacteria</taxon>
        <taxon>Pseudomonadati</taxon>
        <taxon>Pseudomonadota</taxon>
        <taxon>Betaproteobacteria</taxon>
        <taxon>Rhodocyclales</taxon>
        <taxon>Zoogloeaceae</taxon>
        <taxon>Thauera</taxon>
    </lineage>
</organism>
<dbReference type="InterPro" id="IPR036188">
    <property type="entry name" value="FAD/NAD-bd_sf"/>
</dbReference>
<dbReference type="PANTHER" id="PTHR16128">
    <property type="entry name" value="FAD/NAD(P)-BINDING OXIDOREDUCTASE FAMILY PROTEIN"/>
    <property type="match status" value="1"/>
</dbReference>
<comment type="caution">
    <text evidence="1">The sequence shown here is derived from an EMBL/GenBank/DDBJ whole genome shotgun (WGS) entry which is preliminary data.</text>
</comment>
<dbReference type="OrthoDB" id="5792777at2"/>
<dbReference type="EMBL" id="JAAYYV010000112">
    <property type="protein sequence ID" value="NLF53611.1"/>
    <property type="molecule type" value="Genomic_DNA"/>
</dbReference>
<dbReference type="AlphaFoldDB" id="A0A7X7LUF8"/>
<dbReference type="RefSeq" id="WP_068808712.1">
    <property type="nucleotide sequence ID" value="NZ_MBFM01000004.1"/>
</dbReference>